<protein>
    <submittedName>
        <fullName evidence="4">Uncharacterized protein</fullName>
    </submittedName>
</protein>
<keyword evidence="5" id="KW-1185">Reference proteome</keyword>
<feature type="compositionally biased region" description="Basic residues" evidence="3">
    <location>
        <begin position="374"/>
        <end position="383"/>
    </location>
</feature>
<evidence type="ECO:0000313" key="4">
    <source>
        <dbReference type="EMBL" id="KAK9086613.1"/>
    </source>
</evidence>
<dbReference type="Pfam" id="PF00560">
    <property type="entry name" value="LRR_1"/>
    <property type="match status" value="2"/>
</dbReference>
<dbReference type="InterPro" id="IPR032675">
    <property type="entry name" value="LRR_dom_sf"/>
</dbReference>
<gene>
    <name evidence="4" type="ORF">Syun_029007</name>
</gene>
<dbReference type="AlphaFoldDB" id="A0AAP0E7U3"/>
<dbReference type="InterPro" id="IPR001611">
    <property type="entry name" value="Leu-rich_rpt"/>
</dbReference>
<feature type="region of interest" description="Disordered" evidence="3">
    <location>
        <begin position="356"/>
        <end position="383"/>
    </location>
</feature>
<dbReference type="SUPFAM" id="SSF52058">
    <property type="entry name" value="L domain-like"/>
    <property type="match status" value="1"/>
</dbReference>
<dbReference type="EMBL" id="JBBNAF010000013">
    <property type="protein sequence ID" value="KAK9086613.1"/>
    <property type="molecule type" value="Genomic_DNA"/>
</dbReference>
<sequence length="383" mass="43181">MISGTPINPKVAIRPPRIHILLRLGLHRRPMHVLRRPLHRPNRPLNTPPRDLTQPRRPPRLLPGPLRPPLPLPLPPPLTPLPLRRPRPPRRPPPPLPLLPPPPPLPRRLPQLPLRPNPPQIGRLRNLQTLDLSFNQLAGRIPQSIQTLTQLTNLILSHNHLSGSIPNLSNSKTLIRLDLQHNNLSGSLTRFTLPSSLQHLSLSSNRIAGSLDRVLDRLDRISYLDLSMNRFTGTVPSCVFAFPVATLLLQRNGFSGPVRPVRAVEAQTVDLSFNALTGQVSEMFSTVENLYLNNNGFEGEVPRGLVDRVLTGEIKLLYLQHNYLTGIEMDPTAAIPESSSMCLMYNCMVPPVETPCPRRAGKQKVRPWKQCNERRRRKGKKRK</sequence>
<dbReference type="PROSITE" id="PS51450">
    <property type="entry name" value="LRR"/>
    <property type="match status" value="1"/>
</dbReference>
<feature type="compositionally biased region" description="Pro residues" evidence="3">
    <location>
        <begin position="60"/>
        <end position="80"/>
    </location>
</feature>
<dbReference type="PANTHER" id="PTHR48009:SF4">
    <property type="entry name" value="LEUCINE-RICH REPEAT (LRR) FAMILY PROTEIN"/>
    <property type="match status" value="1"/>
</dbReference>
<evidence type="ECO:0000313" key="5">
    <source>
        <dbReference type="Proteomes" id="UP001420932"/>
    </source>
</evidence>
<accession>A0AAP0E7U3</accession>
<name>A0AAP0E7U3_9MAGN</name>
<dbReference type="Proteomes" id="UP001420932">
    <property type="component" value="Unassembled WGS sequence"/>
</dbReference>
<dbReference type="Gene3D" id="3.80.10.10">
    <property type="entry name" value="Ribonuclease Inhibitor"/>
    <property type="match status" value="1"/>
</dbReference>
<dbReference type="PANTHER" id="PTHR48009">
    <property type="entry name" value="LEUCINE-RICH REPEAT (LRR) FAMILY PROTEIN"/>
    <property type="match status" value="1"/>
</dbReference>
<comment type="caution">
    <text evidence="4">The sequence shown here is derived from an EMBL/GenBank/DDBJ whole genome shotgun (WGS) entry which is preliminary data.</text>
</comment>
<keyword evidence="1" id="KW-0433">Leucine-rich repeat</keyword>
<dbReference type="Pfam" id="PF13855">
    <property type="entry name" value="LRR_8"/>
    <property type="match status" value="1"/>
</dbReference>
<feature type="compositionally biased region" description="Pro residues" evidence="3">
    <location>
        <begin position="91"/>
        <end position="110"/>
    </location>
</feature>
<evidence type="ECO:0000256" key="3">
    <source>
        <dbReference type="SAM" id="MobiDB-lite"/>
    </source>
</evidence>
<keyword evidence="2" id="KW-0677">Repeat</keyword>
<feature type="region of interest" description="Disordered" evidence="3">
    <location>
        <begin position="34"/>
        <end position="110"/>
    </location>
</feature>
<dbReference type="InterPro" id="IPR053213">
    <property type="entry name" value="RLP29"/>
</dbReference>
<dbReference type="FunFam" id="3.80.10.10:FF:000383">
    <property type="entry name" value="Leucine-rich repeat receptor protein kinase EMS1"/>
    <property type="match status" value="1"/>
</dbReference>
<evidence type="ECO:0000256" key="2">
    <source>
        <dbReference type="ARBA" id="ARBA00022737"/>
    </source>
</evidence>
<proteinExistence type="predicted"/>
<feature type="compositionally biased region" description="Low complexity" evidence="3">
    <location>
        <begin position="43"/>
        <end position="52"/>
    </location>
</feature>
<reference evidence="4 5" key="1">
    <citation type="submission" date="2024-01" db="EMBL/GenBank/DDBJ databases">
        <title>Genome assemblies of Stephania.</title>
        <authorList>
            <person name="Yang L."/>
        </authorList>
    </citation>
    <scope>NUCLEOTIDE SEQUENCE [LARGE SCALE GENOMIC DNA]</scope>
    <source>
        <strain evidence="4">YNDBR</strain>
        <tissue evidence="4">Leaf</tissue>
    </source>
</reference>
<organism evidence="4 5">
    <name type="scientific">Stephania yunnanensis</name>
    <dbReference type="NCBI Taxonomy" id="152371"/>
    <lineage>
        <taxon>Eukaryota</taxon>
        <taxon>Viridiplantae</taxon>
        <taxon>Streptophyta</taxon>
        <taxon>Embryophyta</taxon>
        <taxon>Tracheophyta</taxon>
        <taxon>Spermatophyta</taxon>
        <taxon>Magnoliopsida</taxon>
        <taxon>Ranunculales</taxon>
        <taxon>Menispermaceae</taxon>
        <taxon>Menispermoideae</taxon>
        <taxon>Cissampelideae</taxon>
        <taxon>Stephania</taxon>
    </lineage>
</organism>
<evidence type="ECO:0000256" key="1">
    <source>
        <dbReference type="ARBA" id="ARBA00022614"/>
    </source>
</evidence>